<dbReference type="PANTHER" id="PTHR23088">
    <property type="entry name" value="NITRILASE-RELATED"/>
    <property type="match status" value="1"/>
</dbReference>
<dbReference type="GO" id="GO:0016787">
    <property type="term" value="F:hydrolase activity"/>
    <property type="evidence" value="ECO:0007669"/>
    <property type="project" value="UniProtKB-KW"/>
</dbReference>
<dbReference type="Proteomes" id="UP000186684">
    <property type="component" value="Unassembled WGS sequence"/>
</dbReference>
<keyword evidence="2" id="KW-0378">Hydrolase</keyword>
<feature type="domain" description="CN hydrolase" evidence="1">
    <location>
        <begin position="13"/>
        <end position="272"/>
    </location>
</feature>
<dbReference type="InterPro" id="IPR036526">
    <property type="entry name" value="C-N_Hydrolase_sf"/>
</dbReference>
<protein>
    <submittedName>
        <fullName evidence="2">Predicted amidohydrolase</fullName>
    </submittedName>
</protein>
<evidence type="ECO:0000259" key="1">
    <source>
        <dbReference type="PROSITE" id="PS50263"/>
    </source>
</evidence>
<dbReference type="EMBL" id="FTOQ01000008">
    <property type="protein sequence ID" value="SIS97924.1"/>
    <property type="molecule type" value="Genomic_DNA"/>
</dbReference>
<dbReference type="STRING" id="633194.SAMN05421759_108116"/>
<sequence>MSEDLRSGSAAAFIVATAAYPMDQLPDWAAYAAKIEAWVAEAAGQGAQLLVFPEYGAMELATLAGPEVAGDLEASLHAVSARIPEADALHRDLAMRHGVHILAASAPVFDPEIGPRPVNRARLFTPDGQIGVQDKQIMTRFEREVWGVVPGGPLRLFDTALGRIGILICYDGEYPLLGRALSEAEILLMPSCTEALTGYWRVRIGATARALEAQCIAVMASTVGDAPWSEAVDTNCGAGGVFGPPDTGFPATGVLAEGRLNAPGWTYARVDPAQVAAVRADGVVLNRAHWADQTGRDGIAALQRLR</sequence>
<dbReference type="PANTHER" id="PTHR23088:SF50">
    <property type="entry name" value="HYDROLASE YHCX"/>
    <property type="match status" value="1"/>
</dbReference>
<dbReference type="SUPFAM" id="SSF56317">
    <property type="entry name" value="Carbon-nitrogen hydrolase"/>
    <property type="match status" value="1"/>
</dbReference>
<keyword evidence="3" id="KW-1185">Reference proteome</keyword>
<dbReference type="Gene3D" id="3.60.110.10">
    <property type="entry name" value="Carbon-nitrogen hydrolase"/>
    <property type="match status" value="1"/>
</dbReference>
<dbReference type="AlphaFoldDB" id="A0A1N7NHU5"/>
<reference evidence="3" key="1">
    <citation type="submission" date="2017-01" db="EMBL/GenBank/DDBJ databases">
        <authorList>
            <person name="Varghese N."/>
            <person name="Submissions S."/>
        </authorList>
    </citation>
    <scope>NUCLEOTIDE SEQUENCE [LARGE SCALE GENOMIC DNA]</scope>
    <source>
        <strain evidence="3">DSM 29430</strain>
    </source>
</reference>
<organism evidence="2 3">
    <name type="scientific">Roseivivax lentus</name>
    <dbReference type="NCBI Taxonomy" id="633194"/>
    <lineage>
        <taxon>Bacteria</taxon>
        <taxon>Pseudomonadati</taxon>
        <taxon>Pseudomonadota</taxon>
        <taxon>Alphaproteobacteria</taxon>
        <taxon>Rhodobacterales</taxon>
        <taxon>Roseobacteraceae</taxon>
        <taxon>Roseivivax</taxon>
    </lineage>
</organism>
<dbReference type="InterPro" id="IPR003010">
    <property type="entry name" value="C-N_Hydrolase"/>
</dbReference>
<accession>A0A1N7NHU5</accession>
<gene>
    <name evidence="2" type="ORF">SAMN05421759_108116</name>
</gene>
<dbReference type="Pfam" id="PF00795">
    <property type="entry name" value="CN_hydrolase"/>
    <property type="match status" value="1"/>
</dbReference>
<evidence type="ECO:0000313" key="2">
    <source>
        <dbReference type="EMBL" id="SIS97924.1"/>
    </source>
</evidence>
<dbReference type="PROSITE" id="PS50263">
    <property type="entry name" value="CN_HYDROLASE"/>
    <property type="match status" value="1"/>
</dbReference>
<name>A0A1N7NHU5_9RHOB</name>
<dbReference type="CDD" id="cd07574">
    <property type="entry name" value="nitrilase_Rim1_like"/>
    <property type="match status" value="1"/>
</dbReference>
<proteinExistence type="predicted"/>
<evidence type="ECO:0000313" key="3">
    <source>
        <dbReference type="Proteomes" id="UP000186684"/>
    </source>
</evidence>